<gene>
    <name evidence="2" type="ORF">niasHT_031423</name>
</gene>
<feature type="compositionally biased region" description="Gly residues" evidence="1">
    <location>
        <begin position="62"/>
        <end position="72"/>
    </location>
</feature>
<evidence type="ECO:0000313" key="3">
    <source>
        <dbReference type="Proteomes" id="UP001620626"/>
    </source>
</evidence>
<evidence type="ECO:0000256" key="1">
    <source>
        <dbReference type="SAM" id="MobiDB-lite"/>
    </source>
</evidence>
<sequence length="408" mass="42926">MSGKLIVAESDTSLDATNSLIIDTTKNVAVDDGIAISALQQQVQNNDGTVEKDGAVVGGTTIGGTTHGGTGPQIGQEEQIEPTTSRATTRLDDGNDTGTSAEHEKLNAGGTDNVDSAIEQQQLAQNDGGVVDGPALGGTDIGGAQNNGGTTNGGTTGTAAEPEMQIASGSGGGGTTERDAGSDRVLRSATKAELMKAQAKQCRQMGKRTGGAPRGPKIVAGACASPERKKRQTKHYNKLNRPDITVSNSAPNVPTIIRTLEGERSYRVKAVLASYTHTNGKTAYFLDWLRARGQECWIPSESCDCLEMAIDFTKKANVHDVLRGLIGEPIPESLAKEIMASPKFIEVCELLGRDPATVLKFDELNISFAPSINVEDIQYKKAVGQLGEFIKNCLEAAPAPEQSDSEDE</sequence>
<comment type="caution">
    <text evidence="2">The sequence shown here is derived from an EMBL/GenBank/DDBJ whole genome shotgun (WGS) entry which is preliminary data.</text>
</comment>
<dbReference type="AlphaFoldDB" id="A0ABD2HY42"/>
<proteinExistence type="predicted"/>
<feature type="region of interest" description="Disordered" evidence="1">
    <location>
        <begin position="127"/>
        <end position="183"/>
    </location>
</feature>
<dbReference type="Proteomes" id="UP001620626">
    <property type="component" value="Unassembled WGS sequence"/>
</dbReference>
<accession>A0ABD2HY42</accession>
<evidence type="ECO:0000313" key="2">
    <source>
        <dbReference type="EMBL" id="KAL3069941.1"/>
    </source>
</evidence>
<feature type="region of interest" description="Disordered" evidence="1">
    <location>
        <begin position="62"/>
        <end position="112"/>
    </location>
</feature>
<protein>
    <submittedName>
        <fullName evidence="2">Uncharacterized protein</fullName>
    </submittedName>
</protein>
<organism evidence="2 3">
    <name type="scientific">Heterodera trifolii</name>
    <dbReference type="NCBI Taxonomy" id="157864"/>
    <lineage>
        <taxon>Eukaryota</taxon>
        <taxon>Metazoa</taxon>
        <taxon>Ecdysozoa</taxon>
        <taxon>Nematoda</taxon>
        <taxon>Chromadorea</taxon>
        <taxon>Rhabditida</taxon>
        <taxon>Tylenchina</taxon>
        <taxon>Tylenchomorpha</taxon>
        <taxon>Tylenchoidea</taxon>
        <taxon>Heteroderidae</taxon>
        <taxon>Heteroderinae</taxon>
        <taxon>Heterodera</taxon>
    </lineage>
</organism>
<keyword evidence="3" id="KW-1185">Reference proteome</keyword>
<reference evidence="2 3" key="1">
    <citation type="submission" date="2024-10" db="EMBL/GenBank/DDBJ databases">
        <authorList>
            <person name="Kim D."/>
        </authorList>
    </citation>
    <scope>NUCLEOTIDE SEQUENCE [LARGE SCALE GENOMIC DNA]</scope>
    <source>
        <strain evidence="2">BH-2024</strain>
    </source>
</reference>
<dbReference type="EMBL" id="JBICBT010001388">
    <property type="protein sequence ID" value="KAL3069941.1"/>
    <property type="molecule type" value="Genomic_DNA"/>
</dbReference>
<name>A0ABD2HY42_9BILA</name>